<dbReference type="Proteomes" id="UP000243605">
    <property type="component" value="Unassembled WGS sequence"/>
</dbReference>
<organism evidence="1 2">
    <name type="scientific">Aliicoccus persicus</name>
    <dbReference type="NCBI Taxonomy" id="930138"/>
    <lineage>
        <taxon>Bacteria</taxon>
        <taxon>Bacillati</taxon>
        <taxon>Bacillota</taxon>
        <taxon>Bacilli</taxon>
        <taxon>Bacillales</taxon>
        <taxon>Staphylococcaceae</taxon>
        <taxon>Aliicoccus</taxon>
    </lineage>
</organism>
<dbReference type="PANTHER" id="PTHR35276:SF1">
    <property type="entry name" value="TRNA (MNM(5)S(2)U34)-METHYLTRANSFERASE, CHLOROPLASTIC"/>
    <property type="match status" value="1"/>
</dbReference>
<dbReference type="SUPFAM" id="SSF53335">
    <property type="entry name" value="S-adenosyl-L-methionine-dependent methyltransferases"/>
    <property type="match status" value="1"/>
</dbReference>
<gene>
    <name evidence="1" type="ORF">SAMN05192557_0686</name>
</gene>
<dbReference type="Pfam" id="PF06962">
    <property type="entry name" value="rRNA_methylase"/>
    <property type="match status" value="1"/>
</dbReference>
<proteinExistence type="predicted"/>
<dbReference type="PANTHER" id="PTHR35276">
    <property type="entry name" value="S-ADENOSYL-L-METHIONINE-DEPENDENT METHYLTRANSFERASES SUPERFAMILY PROTEIN"/>
    <property type="match status" value="1"/>
</dbReference>
<accession>A0A662Z447</accession>
<dbReference type="CDD" id="cd02440">
    <property type="entry name" value="AdoMet_MTases"/>
    <property type="match status" value="1"/>
</dbReference>
<dbReference type="InterPro" id="IPR010719">
    <property type="entry name" value="MnmM_MeTrfase"/>
</dbReference>
<dbReference type="OrthoDB" id="9792989at2"/>
<evidence type="ECO:0000313" key="1">
    <source>
        <dbReference type="EMBL" id="SEV87943.1"/>
    </source>
</evidence>
<dbReference type="GO" id="GO:0032259">
    <property type="term" value="P:methylation"/>
    <property type="evidence" value="ECO:0007669"/>
    <property type="project" value="UniProtKB-KW"/>
</dbReference>
<dbReference type="GO" id="GO:0008168">
    <property type="term" value="F:methyltransferase activity"/>
    <property type="evidence" value="ECO:0007669"/>
    <property type="project" value="UniProtKB-KW"/>
</dbReference>
<dbReference type="InterPro" id="IPR029063">
    <property type="entry name" value="SAM-dependent_MTases_sf"/>
</dbReference>
<keyword evidence="2" id="KW-1185">Reference proteome</keyword>
<dbReference type="RefSeq" id="WP_091473891.1">
    <property type="nucleotide sequence ID" value="NZ_FOIT01000001.1"/>
</dbReference>
<dbReference type="EMBL" id="FOIT01000001">
    <property type="protein sequence ID" value="SEV87943.1"/>
    <property type="molecule type" value="Genomic_DNA"/>
</dbReference>
<reference evidence="1 2" key="1">
    <citation type="submission" date="2016-10" db="EMBL/GenBank/DDBJ databases">
        <authorList>
            <person name="Varghese N."/>
            <person name="Submissions S."/>
        </authorList>
    </citation>
    <scope>NUCLEOTIDE SEQUENCE [LARGE SCALE GENOMIC DNA]</scope>
    <source>
        <strain evidence="1 2">IBRC-M10081</strain>
    </source>
</reference>
<evidence type="ECO:0000313" key="2">
    <source>
        <dbReference type="Proteomes" id="UP000243605"/>
    </source>
</evidence>
<sequence length="186" mass="20659">MLNRILPHAKTVTREIVEPSDIVVDATCGNGHDTLFLSNLVPDGKVYSFDIQPAAIESAKEKTGDRKNITYILDSHANVECYITVPIKVAMFNLGYLPQGDKSITTMPASTIEAVDKLYDLLEVGGRIVIVVYHGHATGKVEKDALQKHLMGFDQKYTQVLQYQFINQANEAPFLIVIEKIKALKV</sequence>
<protein>
    <submittedName>
        <fullName evidence="1">rRNA methylase</fullName>
    </submittedName>
</protein>
<keyword evidence="1" id="KW-0489">Methyltransferase</keyword>
<keyword evidence="1" id="KW-0808">Transferase</keyword>
<dbReference type="AlphaFoldDB" id="A0A662Z447"/>
<dbReference type="Gene3D" id="3.40.50.150">
    <property type="entry name" value="Vaccinia Virus protein VP39"/>
    <property type="match status" value="1"/>
</dbReference>
<name>A0A662Z447_9STAP</name>